<comment type="caution">
    <text evidence="2">The sequence shown here is derived from an EMBL/GenBank/DDBJ whole genome shotgun (WGS) entry which is preliminary data.</text>
</comment>
<protein>
    <submittedName>
        <fullName evidence="2">Uncharacterized protein</fullName>
    </submittedName>
</protein>
<organism evidence="2 3">
    <name type="scientific">Colletotrichum chrysophilum</name>
    <dbReference type="NCBI Taxonomy" id="1836956"/>
    <lineage>
        <taxon>Eukaryota</taxon>
        <taxon>Fungi</taxon>
        <taxon>Dikarya</taxon>
        <taxon>Ascomycota</taxon>
        <taxon>Pezizomycotina</taxon>
        <taxon>Sordariomycetes</taxon>
        <taxon>Hypocreomycetidae</taxon>
        <taxon>Glomerellales</taxon>
        <taxon>Glomerellaceae</taxon>
        <taxon>Colletotrichum</taxon>
        <taxon>Colletotrichum gloeosporioides species complex</taxon>
    </lineage>
</organism>
<dbReference type="AlphaFoldDB" id="A0AAD9EMD4"/>
<feature type="region of interest" description="Disordered" evidence="1">
    <location>
        <begin position="56"/>
        <end position="99"/>
    </location>
</feature>
<evidence type="ECO:0000256" key="1">
    <source>
        <dbReference type="SAM" id="MobiDB-lite"/>
    </source>
</evidence>
<evidence type="ECO:0000313" key="2">
    <source>
        <dbReference type="EMBL" id="KAK1852752.1"/>
    </source>
</evidence>
<keyword evidence="3" id="KW-1185">Reference proteome</keyword>
<accession>A0AAD9EMD4</accession>
<dbReference type="EMBL" id="JAQOWY010000068">
    <property type="protein sequence ID" value="KAK1852752.1"/>
    <property type="molecule type" value="Genomic_DNA"/>
</dbReference>
<name>A0AAD9EMD4_9PEZI</name>
<proteinExistence type="predicted"/>
<evidence type="ECO:0000313" key="3">
    <source>
        <dbReference type="Proteomes" id="UP001243330"/>
    </source>
</evidence>
<dbReference type="Proteomes" id="UP001243330">
    <property type="component" value="Unassembled WGS sequence"/>
</dbReference>
<reference evidence="2" key="1">
    <citation type="submission" date="2023-01" db="EMBL/GenBank/DDBJ databases">
        <title>Colletotrichum chrysophilum M932 genome sequence.</title>
        <authorList>
            <person name="Baroncelli R."/>
        </authorList>
    </citation>
    <scope>NUCLEOTIDE SEQUENCE</scope>
    <source>
        <strain evidence="2">M932</strain>
    </source>
</reference>
<gene>
    <name evidence="2" type="ORF">CCHR01_04603</name>
</gene>
<sequence>MHAMRIPQLSFASHHMTSESCSRIMCQIFVQMRDNGKTLQTCRDIAVRLFDNGTSTTSTSRQAFYSPPPVHPAQTSEASMCATPNHRAQHHQISSHKSPLLQHYRTRKNRGQLRDCQFDMTSNFGPP</sequence>